<reference evidence="2 3" key="1">
    <citation type="submission" date="2021-02" db="EMBL/GenBank/DDBJ databases">
        <title>Actinophytocola xerophila sp. nov., isolated from soil of cotton cropping field.</title>
        <authorList>
            <person name="Huang R."/>
            <person name="Chen X."/>
            <person name="Ge X."/>
            <person name="Liu W."/>
        </authorList>
    </citation>
    <scope>NUCLEOTIDE SEQUENCE [LARGE SCALE GENOMIC DNA]</scope>
    <source>
        <strain evidence="2 3">S1-96</strain>
    </source>
</reference>
<dbReference type="Gene3D" id="3.40.47.10">
    <property type="match status" value="1"/>
</dbReference>
<proteinExistence type="predicted"/>
<dbReference type="Pfam" id="PF00109">
    <property type="entry name" value="ketoacyl-synt"/>
    <property type="match status" value="1"/>
</dbReference>
<dbReference type="InterPro" id="IPR014030">
    <property type="entry name" value="Ketoacyl_synth_N"/>
</dbReference>
<protein>
    <submittedName>
        <fullName evidence="2">3-oxoacyl-ACP synthase</fullName>
    </submittedName>
</protein>
<keyword evidence="3" id="KW-1185">Reference proteome</keyword>
<dbReference type="InterPro" id="IPR016039">
    <property type="entry name" value="Thiolase-like"/>
</dbReference>
<feature type="domain" description="Beta-ketoacyl synthase-like N-terminal" evidence="1">
    <location>
        <begin position="70"/>
        <end position="186"/>
    </location>
</feature>
<dbReference type="EMBL" id="JAFFZE010000025">
    <property type="protein sequence ID" value="MCT2587391.1"/>
    <property type="molecule type" value="Genomic_DNA"/>
</dbReference>
<dbReference type="Proteomes" id="UP001156441">
    <property type="component" value="Unassembled WGS sequence"/>
</dbReference>
<name>A0ABT2JHN1_9PSEU</name>
<evidence type="ECO:0000259" key="1">
    <source>
        <dbReference type="Pfam" id="PF00109"/>
    </source>
</evidence>
<accession>A0ABT2JHN1</accession>
<gene>
    <name evidence="2" type="ORF">JT362_30135</name>
</gene>
<sequence>MTGWATTSPYGRGAGAFADGVRSGVPAPAVRGADDWFPEPEPAHLVPDFDIEDVLGRKGTGSMDRGTALAVHTVGLLRAEVGADGRTGVVLGTTSGSTLTQFGFTADSLTRRRPYFVNPAQMPFALMNSAAARSAGWHGLTGPNTTLAAGRLSGVAVLRYAGRLLRARRASGVFAGAVEEHSGARALLEREVGNTARLGEGAAVLFLRPASNGNRSAVAEVVATGTRLAADGEVRRALVECLRQTLVGVAPDEVWGLAVSGMDTMESDAVREVLGTRIDRVVAPGRLVGDTGAVGGVFGLTGLFALAERSDDAHGRVAVATAVDRDGMVGSVVVRLLGVRGVR</sequence>
<evidence type="ECO:0000313" key="2">
    <source>
        <dbReference type="EMBL" id="MCT2587391.1"/>
    </source>
</evidence>
<dbReference type="SUPFAM" id="SSF53901">
    <property type="entry name" value="Thiolase-like"/>
    <property type="match status" value="1"/>
</dbReference>
<organism evidence="2 3">
    <name type="scientific">Actinophytocola gossypii</name>
    <dbReference type="NCBI Taxonomy" id="2812003"/>
    <lineage>
        <taxon>Bacteria</taxon>
        <taxon>Bacillati</taxon>
        <taxon>Actinomycetota</taxon>
        <taxon>Actinomycetes</taxon>
        <taxon>Pseudonocardiales</taxon>
        <taxon>Pseudonocardiaceae</taxon>
    </lineage>
</organism>
<evidence type="ECO:0000313" key="3">
    <source>
        <dbReference type="Proteomes" id="UP001156441"/>
    </source>
</evidence>
<comment type="caution">
    <text evidence="2">The sequence shown here is derived from an EMBL/GenBank/DDBJ whole genome shotgun (WGS) entry which is preliminary data.</text>
</comment>